<evidence type="ECO:0000256" key="8">
    <source>
        <dbReference type="ARBA" id="ARBA00060041"/>
    </source>
</evidence>
<feature type="transmembrane region" description="Helical" evidence="10">
    <location>
        <begin position="477"/>
        <end position="497"/>
    </location>
</feature>
<dbReference type="PANTHER" id="PTHR47019:SF1">
    <property type="entry name" value="LIPID II FLIPPASE MURJ"/>
    <property type="match status" value="1"/>
</dbReference>
<feature type="transmembrane region" description="Helical" evidence="10">
    <location>
        <begin position="132"/>
        <end position="149"/>
    </location>
</feature>
<feature type="transmembrane region" description="Helical" evidence="10">
    <location>
        <begin position="47"/>
        <end position="67"/>
    </location>
</feature>
<dbReference type="RefSeq" id="WP_261693316.1">
    <property type="nucleotide sequence ID" value="NZ_CP104694.1"/>
</dbReference>
<feature type="transmembrane region" description="Helical" evidence="10">
    <location>
        <begin position="407"/>
        <end position="431"/>
    </location>
</feature>
<comment type="subcellular location">
    <subcellularLocation>
        <location evidence="1">Cell membrane</location>
        <topology evidence="1">Multi-pass membrane protein</topology>
    </subcellularLocation>
</comment>
<feature type="transmembrane region" description="Helical" evidence="10">
    <location>
        <begin position="224"/>
        <end position="251"/>
    </location>
</feature>
<keyword evidence="2" id="KW-1003">Cell membrane</keyword>
<evidence type="ECO:0000313" key="12">
    <source>
        <dbReference type="Proteomes" id="UP001064632"/>
    </source>
</evidence>
<comment type="similarity">
    <text evidence="9">Belongs to the MurJ/MviN family.</text>
</comment>
<keyword evidence="3 10" id="KW-0812">Transmembrane</keyword>
<evidence type="ECO:0000256" key="3">
    <source>
        <dbReference type="ARBA" id="ARBA00022692"/>
    </source>
</evidence>
<comment type="function">
    <text evidence="8">Involved in peptidoglycan biosynthesis. Transports lipid-linked peptidoglycan precursors from the inner to the outer leaflet of the cytoplasmic membrane.</text>
</comment>
<accession>A0ABY6B967</accession>
<reference evidence="11" key="1">
    <citation type="submission" date="2022-09" db="EMBL/GenBank/DDBJ databases">
        <title>Tahibacter sp. nov., isolated from a fresh water.</title>
        <authorList>
            <person name="Baek J.H."/>
            <person name="Lee J.K."/>
            <person name="Kim J.M."/>
            <person name="Jeon C.O."/>
        </authorList>
    </citation>
    <scope>NUCLEOTIDE SEQUENCE</scope>
    <source>
        <strain evidence="11">W38</strain>
    </source>
</reference>
<keyword evidence="12" id="KW-1185">Reference proteome</keyword>
<dbReference type="PRINTS" id="PR01806">
    <property type="entry name" value="VIRFACTRMVIN"/>
</dbReference>
<evidence type="ECO:0008006" key="13">
    <source>
        <dbReference type="Google" id="ProtNLM"/>
    </source>
</evidence>
<protein>
    <recommendedName>
        <fullName evidence="13">Peptidoglycan lipid II flippase</fullName>
    </recommendedName>
</protein>
<evidence type="ECO:0000256" key="1">
    <source>
        <dbReference type="ARBA" id="ARBA00004651"/>
    </source>
</evidence>
<evidence type="ECO:0000313" key="11">
    <source>
        <dbReference type="EMBL" id="UXI66332.1"/>
    </source>
</evidence>
<dbReference type="InterPro" id="IPR004268">
    <property type="entry name" value="MurJ"/>
</dbReference>
<evidence type="ECO:0000256" key="7">
    <source>
        <dbReference type="ARBA" id="ARBA00023136"/>
    </source>
</evidence>
<feature type="transmembrane region" description="Helical" evidence="10">
    <location>
        <begin position="309"/>
        <end position="327"/>
    </location>
</feature>
<evidence type="ECO:0000256" key="5">
    <source>
        <dbReference type="ARBA" id="ARBA00022984"/>
    </source>
</evidence>
<sequence>MTRQAHGHALSLSALNLVSKALAVGKTMLIAGLFGAGATLDAFWVAYSLPLLLPALLTTVITVAFVPRFMTSLEGRSGPQAWQGANTLFTLIFLVSVTAAVLMSVYASSLVAGLAPGLAPQTHARAVDLTRVLMPSIPILTMSSILSAISNARERFILPALEGVLTNIAVMACAVLLASRWGVTALIFGVLAGFLLQAVVLVRGNWTMLRENVRPALALRHPDFVAPAAHLLPLFVGAAGSVATGLVNQYFLSHGGEGAISAMAYASMFAFLPVEVFAQAVITTFYPALGRAFAKGDHAAAAESFAEGVRFVLFLTLPCAVLLGVFSEPLMVLLLERGSFTPDDTALTAQLTSILVLGLVFRAFAFFNYRVLHASLRPWLQVSIGLLGVATHWMLCGVLGGKWGAQGVAVATAASMCQSAILSAFAAAWVLRLRSAAALGRELVRLAALTLAMLVTSLAVARWLWPPAGGSRWLPATVAIATAAAVGLATLALARGLRQPDVTWLFRMVRSRLLR</sequence>
<evidence type="ECO:0000256" key="4">
    <source>
        <dbReference type="ARBA" id="ARBA00022960"/>
    </source>
</evidence>
<dbReference type="PANTHER" id="PTHR47019">
    <property type="entry name" value="LIPID II FLIPPASE MURJ"/>
    <property type="match status" value="1"/>
</dbReference>
<organism evidence="11 12">
    <name type="scientific">Tahibacter amnicola</name>
    <dbReference type="NCBI Taxonomy" id="2976241"/>
    <lineage>
        <taxon>Bacteria</taxon>
        <taxon>Pseudomonadati</taxon>
        <taxon>Pseudomonadota</taxon>
        <taxon>Gammaproteobacteria</taxon>
        <taxon>Lysobacterales</taxon>
        <taxon>Rhodanobacteraceae</taxon>
        <taxon>Tahibacter</taxon>
    </lineage>
</organism>
<feature type="transmembrane region" description="Helical" evidence="10">
    <location>
        <begin position="263"/>
        <end position="289"/>
    </location>
</feature>
<feature type="transmembrane region" description="Helical" evidence="10">
    <location>
        <begin position="347"/>
        <end position="367"/>
    </location>
</feature>
<dbReference type="Proteomes" id="UP001064632">
    <property type="component" value="Chromosome"/>
</dbReference>
<keyword evidence="5" id="KW-0573">Peptidoglycan synthesis</keyword>
<dbReference type="Pfam" id="PF03023">
    <property type="entry name" value="MurJ"/>
    <property type="match status" value="1"/>
</dbReference>
<proteinExistence type="inferred from homology"/>
<name>A0ABY6B967_9GAMM</name>
<feature type="transmembrane region" description="Helical" evidence="10">
    <location>
        <begin position="183"/>
        <end position="203"/>
    </location>
</feature>
<keyword evidence="6 10" id="KW-1133">Transmembrane helix</keyword>
<evidence type="ECO:0000256" key="9">
    <source>
        <dbReference type="ARBA" id="ARBA00061532"/>
    </source>
</evidence>
<evidence type="ECO:0000256" key="10">
    <source>
        <dbReference type="SAM" id="Phobius"/>
    </source>
</evidence>
<keyword evidence="7 10" id="KW-0472">Membrane</keyword>
<feature type="transmembrane region" description="Helical" evidence="10">
    <location>
        <begin position="443"/>
        <end position="465"/>
    </location>
</feature>
<keyword evidence="4" id="KW-0133">Cell shape</keyword>
<gene>
    <name evidence="11" type="ORF">N4264_16425</name>
</gene>
<evidence type="ECO:0000256" key="2">
    <source>
        <dbReference type="ARBA" id="ARBA00022475"/>
    </source>
</evidence>
<evidence type="ECO:0000256" key="6">
    <source>
        <dbReference type="ARBA" id="ARBA00022989"/>
    </source>
</evidence>
<dbReference type="EMBL" id="CP104694">
    <property type="protein sequence ID" value="UXI66332.1"/>
    <property type="molecule type" value="Genomic_DNA"/>
</dbReference>
<feature type="transmembrane region" description="Helical" evidence="10">
    <location>
        <begin position="156"/>
        <end position="177"/>
    </location>
</feature>
<dbReference type="InterPro" id="IPR051050">
    <property type="entry name" value="Lipid_II_flippase_MurJ/MviN"/>
</dbReference>
<feature type="transmembrane region" description="Helical" evidence="10">
    <location>
        <begin position="88"/>
        <end position="112"/>
    </location>
</feature>
<feature type="transmembrane region" description="Helical" evidence="10">
    <location>
        <begin position="379"/>
        <end position="401"/>
    </location>
</feature>